<dbReference type="AlphaFoldDB" id="A0A9X3BTT0"/>
<proteinExistence type="predicted"/>
<evidence type="ECO:0000313" key="1">
    <source>
        <dbReference type="EMBL" id="MCV7421984.1"/>
    </source>
</evidence>
<dbReference type="PIRSF" id="PIRSF029171">
    <property type="entry name" value="Esterase_LipA"/>
    <property type="match status" value="1"/>
</dbReference>
<protein>
    <submittedName>
        <fullName evidence="1">Alpha/beta hydrolase</fullName>
    </submittedName>
</protein>
<reference evidence="1" key="1">
    <citation type="submission" date="2020-07" db="EMBL/GenBank/DDBJ databases">
        <authorList>
            <person name="Pettersson B.M.F."/>
            <person name="Behra P.R.K."/>
            <person name="Ramesh M."/>
            <person name="Das S."/>
            <person name="Dasgupta S."/>
            <person name="Kirsebom L.A."/>
        </authorList>
    </citation>
    <scope>NUCLEOTIDE SEQUENCE</scope>
    <source>
        <strain evidence="1">DSM 44838</strain>
    </source>
</reference>
<dbReference type="InterPro" id="IPR029058">
    <property type="entry name" value="AB_hydrolase_fold"/>
</dbReference>
<accession>A0A9X3BTT0</accession>
<comment type="caution">
    <text evidence="1">The sequence shown here is derived from an EMBL/GenBank/DDBJ whole genome shotgun (WGS) entry which is preliminary data.</text>
</comment>
<organism evidence="1 2">
    <name type="scientific">Mycobacterium yunnanensis</name>
    <dbReference type="NCBI Taxonomy" id="368477"/>
    <lineage>
        <taxon>Bacteria</taxon>
        <taxon>Bacillati</taxon>
        <taxon>Actinomycetota</taxon>
        <taxon>Actinomycetes</taxon>
        <taxon>Mycobacteriales</taxon>
        <taxon>Mycobacteriaceae</taxon>
        <taxon>Mycobacterium</taxon>
    </lineage>
</organism>
<dbReference type="PANTHER" id="PTHR34853">
    <property type="match status" value="1"/>
</dbReference>
<dbReference type="EMBL" id="JACKVK010000008">
    <property type="protein sequence ID" value="MCV7421984.1"/>
    <property type="molecule type" value="Genomic_DNA"/>
</dbReference>
<keyword evidence="1" id="KW-0378">Hydrolase</keyword>
<dbReference type="GO" id="GO:0004806">
    <property type="term" value="F:triacylglycerol lipase activity"/>
    <property type="evidence" value="ECO:0007669"/>
    <property type="project" value="InterPro"/>
</dbReference>
<dbReference type="SUPFAM" id="SSF53474">
    <property type="entry name" value="alpha/beta-Hydrolases"/>
    <property type="match status" value="1"/>
</dbReference>
<keyword evidence="2" id="KW-1185">Reference proteome</keyword>
<dbReference type="InterPro" id="IPR005152">
    <property type="entry name" value="Lipase_secreted"/>
</dbReference>
<dbReference type="PANTHER" id="PTHR34853:SF1">
    <property type="entry name" value="LIPASE 5"/>
    <property type="match status" value="1"/>
</dbReference>
<evidence type="ECO:0000313" key="2">
    <source>
        <dbReference type="Proteomes" id="UP001141629"/>
    </source>
</evidence>
<sequence>MKGRRISVLIVSALVIVVVAAAISLTVGRSALASLFGSTDATSRPAESIASADLSGSGPGSLVSAVAMTDFDRTNIGRSLRSARVVYRSTSGDDGSVTEVSGTVFTPLGPAPVGGWPVVSFGHGTLGWEERCGPSLSPTLLGQETVVDGFAKRGYAVAMADYQGLGSPGIHPYSDAKTAGLNMIDAVRALRHTFPDVSDRWVALGGSQGGGAAWAANEQAGSYAPELKLLGAVGLSPAADVSGLVDKAVSGTLTQDQGPVLQGILFSLARLHPDLNLDDYRHGAATRYWDVLSSCGGPDVHDRTAAMKALGPDDFKPSTPQAADRLRDLLDRWALPQRPLTAPLYVEFGSDDTFIDPPWTLAAITRACALGGVVDWREDPGVGHGDVDWARGLAWLDDRFQGRPVSNECP</sequence>
<name>A0A9X3BTT0_9MYCO</name>
<dbReference type="GO" id="GO:0016042">
    <property type="term" value="P:lipid catabolic process"/>
    <property type="evidence" value="ECO:0007669"/>
    <property type="project" value="InterPro"/>
</dbReference>
<dbReference type="Gene3D" id="3.40.50.1820">
    <property type="entry name" value="alpha/beta hydrolase"/>
    <property type="match status" value="2"/>
</dbReference>
<reference evidence="1" key="2">
    <citation type="journal article" date="2022" name="BMC Genomics">
        <title>Comparative genome analysis of mycobacteria focusing on tRNA and non-coding RNA.</title>
        <authorList>
            <person name="Behra P.R.K."/>
            <person name="Pettersson B.M.F."/>
            <person name="Ramesh M."/>
            <person name="Das S."/>
            <person name="Dasgupta S."/>
            <person name="Kirsebom L.A."/>
        </authorList>
    </citation>
    <scope>NUCLEOTIDE SEQUENCE</scope>
    <source>
        <strain evidence="1">DSM 44838</strain>
    </source>
</reference>
<dbReference type="RefSeq" id="WP_263996729.1">
    <property type="nucleotide sequence ID" value="NZ_JACKVK010000008.1"/>
</dbReference>
<dbReference type="Pfam" id="PF03583">
    <property type="entry name" value="LIP"/>
    <property type="match status" value="1"/>
</dbReference>
<dbReference type="Proteomes" id="UP001141629">
    <property type="component" value="Unassembled WGS sequence"/>
</dbReference>
<gene>
    <name evidence="1" type="ORF">H7K45_15650</name>
</gene>